<dbReference type="EMBL" id="KE665824">
    <property type="protein sequence ID" value="ERE88491.1"/>
    <property type="molecule type" value="Genomic_DNA"/>
</dbReference>
<evidence type="ECO:0000313" key="2">
    <source>
        <dbReference type="Proteomes" id="UP000030759"/>
    </source>
</evidence>
<dbReference type="AlphaFoldDB" id="A0A061IP62"/>
<reference evidence="2" key="1">
    <citation type="journal article" date="2013" name="Nat. Biotechnol.">
        <title>Chinese hamster genome sequenced from sorted chromosomes.</title>
        <authorList>
            <person name="Brinkrolf K."/>
            <person name="Rupp O."/>
            <person name="Laux H."/>
            <person name="Kollin F."/>
            <person name="Ernst W."/>
            <person name="Linke B."/>
            <person name="Kofler R."/>
            <person name="Romand S."/>
            <person name="Hesse F."/>
            <person name="Budach W.E."/>
            <person name="Galosy S."/>
            <person name="Muller D."/>
            <person name="Noll T."/>
            <person name="Wienberg J."/>
            <person name="Jostock T."/>
            <person name="Leonard M."/>
            <person name="Grillari J."/>
            <person name="Tauch A."/>
            <person name="Goesmann A."/>
            <person name="Helk B."/>
            <person name="Mott J.E."/>
            <person name="Puhler A."/>
            <person name="Borth N."/>
        </authorList>
    </citation>
    <scope>NUCLEOTIDE SEQUENCE [LARGE SCALE GENOMIC DNA]</scope>
    <source>
        <strain evidence="2">17A/GY</strain>
    </source>
</reference>
<organism evidence="1 2">
    <name type="scientific">Cricetulus griseus</name>
    <name type="common">Chinese hamster</name>
    <name type="synonym">Cricetulus barabensis griseus</name>
    <dbReference type="NCBI Taxonomy" id="10029"/>
    <lineage>
        <taxon>Eukaryota</taxon>
        <taxon>Metazoa</taxon>
        <taxon>Chordata</taxon>
        <taxon>Craniata</taxon>
        <taxon>Vertebrata</taxon>
        <taxon>Euteleostomi</taxon>
        <taxon>Mammalia</taxon>
        <taxon>Eutheria</taxon>
        <taxon>Euarchontoglires</taxon>
        <taxon>Glires</taxon>
        <taxon>Rodentia</taxon>
        <taxon>Myomorpha</taxon>
        <taxon>Muroidea</taxon>
        <taxon>Cricetidae</taxon>
        <taxon>Cricetinae</taxon>
        <taxon>Cricetulus</taxon>
    </lineage>
</organism>
<protein>
    <submittedName>
        <fullName evidence="1">Uncharacterized protein</fullName>
    </submittedName>
</protein>
<dbReference type="Proteomes" id="UP000030759">
    <property type="component" value="Unassembled WGS sequence"/>
</dbReference>
<accession>A0A061IP62</accession>
<sequence>MGNLPAAILWKKNDSSSSRQLSTAPKLGVETSESLSHPCCNVDWIDLVQFISFSHAKCTNHIPITPYILLFSGINFKYKTSSKSDMVFAYKIVDFILGMPIEKKIRKDCTASTRSTLPGNSDLMQRKSGYPKQFEREGGDFLRVKVIQPAEDVPRVGGKGVSEKALE</sequence>
<name>A0A061IP62_CRIGR</name>
<proteinExistence type="predicted"/>
<gene>
    <name evidence="1" type="ORF">H671_1g3023</name>
</gene>
<evidence type="ECO:0000313" key="1">
    <source>
        <dbReference type="EMBL" id="ERE88491.1"/>
    </source>
</evidence>